<dbReference type="EMBL" id="JADMKS010000010">
    <property type="protein sequence ID" value="MBF6639210.1"/>
    <property type="molecule type" value="Genomic_DNA"/>
</dbReference>
<evidence type="ECO:0000256" key="4">
    <source>
        <dbReference type="ARBA" id="ARBA00022452"/>
    </source>
</evidence>
<evidence type="ECO:0000313" key="22">
    <source>
        <dbReference type="Proteomes" id="UP000705283"/>
    </source>
</evidence>
<evidence type="ECO:0000313" key="21">
    <source>
        <dbReference type="Proteomes" id="UP000192722"/>
    </source>
</evidence>
<dbReference type="Pfam" id="PF00593">
    <property type="entry name" value="TonB_dep_Rec_b-barrel"/>
    <property type="match status" value="1"/>
</dbReference>
<organism evidence="19 22">
    <name type="scientific">Rouxiella silvae</name>
    <dbReference type="NCBI Taxonomy" id="1646373"/>
    <lineage>
        <taxon>Bacteria</taxon>
        <taxon>Pseudomonadati</taxon>
        <taxon>Pseudomonadota</taxon>
        <taxon>Gammaproteobacteria</taxon>
        <taxon>Enterobacterales</taxon>
        <taxon>Yersiniaceae</taxon>
        <taxon>Rouxiella</taxon>
    </lineage>
</organism>
<evidence type="ECO:0000256" key="5">
    <source>
        <dbReference type="ARBA" id="ARBA00022496"/>
    </source>
</evidence>
<dbReference type="EMBL" id="MRWD01000002">
    <property type="protein sequence ID" value="ORJ23059.1"/>
    <property type="molecule type" value="Genomic_DNA"/>
</dbReference>
<evidence type="ECO:0000256" key="9">
    <source>
        <dbReference type="ARBA" id="ARBA00023065"/>
    </source>
</evidence>
<gene>
    <name evidence="20" type="ORF">BS639_01540</name>
    <name evidence="19" type="ORF">ITX54_21345</name>
</gene>
<dbReference type="InterPro" id="IPR036942">
    <property type="entry name" value="Beta-barrel_TonB_sf"/>
</dbReference>
<dbReference type="InterPro" id="IPR039426">
    <property type="entry name" value="TonB-dep_rcpt-like"/>
</dbReference>
<evidence type="ECO:0000259" key="18">
    <source>
        <dbReference type="Pfam" id="PF07715"/>
    </source>
</evidence>
<accession>A0AA41BYJ3</accession>
<keyword evidence="4 14" id="KW-1134">Transmembrane beta strand</keyword>
<keyword evidence="21" id="KW-1185">Reference proteome</keyword>
<dbReference type="GO" id="GO:0038023">
    <property type="term" value="F:signaling receptor activity"/>
    <property type="evidence" value="ECO:0007669"/>
    <property type="project" value="InterPro"/>
</dbReference>
<dbReference type="PANTHER" id="PTHR32552:SF68">
    <property type="entry name" value="FERRICHROME OUTER MEMBRANE TRANSPORTER_PHAGE RECEPTOR"/>
    <property type="match status" value="1"/>
</dbReference>
<keyword evidence="10 15" id="KW-0798">TonB box</keyword>
<dbReference type="FunFam" id="2.40.170.20:FF:000005">
    <property type="entry name" value="TonB-dependent siderophore receptor"/>
    <property type="match status" value="1"/>
</dbReference>
<feature type="signal peptide" evidence="16">
    <location>
        <begin position="1"/>
        <end position="26"/>
    </location>
</feature>
<evidence type="ECO:0000256" key="2">
    <source>
        <dbReference type="ARBA" id="ARBA00009810"/>
    </source>
</evidence>
<evidence type="ECO:0000256" key="6">
    <source>
        <dbReference type="ARBA" id="ARBA00022692"/>
    </source>
</evidence>
<keyword evidence="3 14" id="KW-0813">Transport</keyword>
<dbReference type="AlphaFoldDB" id="A0AA41BYJ3"/>
<reference evidence="19" key="3">
    <citation type="submission" date="2020-11" db="EMBL/GenBank/DDBJ databases">
        <authorList>
            <person name="Lee S.D."/>
        </authorList>
    </citation>
    <scope>NUCLEOTIDE SEQUENCE</scope>
    <source>
        <strain evidence="19">SAP-2</strain>
    </source>
</reference>
<evidence type="ECO:0000256" key="1">
    <source>
        <dbReference type="ARBA" id="ARBA00004571"/>
    </source>
</evidence>
<comment type="caution">
    <text evidence="19">The sequence shown here is derived from an EMBL/GenBank/DDBJ whole genome shotgun (WGS) entry which is preliminary data.</text>
</comment>
<dbReference type="Gene3D" id="2.40.170.20">
    <property type="entry name" value="TonB-dependent receptor, beta-barrel domain"/>
    <property type="match status" value="1"/>
</dbReference>
<keyword evidence="12 19" id="KW-0675">Receptor</keyword>
<evidence type="ECO:0000256" key="16">
    <source>
        <dbReference type="SAM" id="SignalP"/>
    </source>
</evidence>
<evidence type="ECO:0000256" key="14">
    <source>
        <dbReference type="PROSITE-ProRule" id="PRU01360"/>
    </source>
</evidence>
<evidence type="ECO:0000259" key="17">
    <source>
        <dbReference type="Pfam" id="PF00593"/>
    </source>
</evidence>
<evidence type="ECO:0000313" key="20">
    <source>
        <dbReference type="EMBL" id="ORJ23059.1"/>
    </source>
</evidence>
<keyword evidence="7 16" id="KW-0732">Signal</keyword>
<evidence type="ECO:0000256" key="10">
    <source>
        <dbReference type="ARBA" id="ARBA00023077"/>
    </source>
</evidence>
<dbReference type="FunFam" id="2.170.130.10:FF:000001">
    <property type="entry name" value="Catecholate siderophore TonB-dependent receptor"/>
    <property type="match status" value="1"/>
</dbReference>
<feature type="domain" description="TonB-dependent receptor plug" evidence="18">
    <location>
        <begin position="77"/>
        <end position="178"/>
    </location>
</feature>
<dbReference type="RefSeq" id="WP_084982055.1">
    <property type="nucleotide sequence ID" value="NZ_CBCSCF010000006.1"/>
</dbReference>
<dbReference type="Pfam" id="PF07715">
    <property type="entry name" value="Plug"/>
    <property type="match status" value="1"/>
</dbReference>
<dbReference type="InterPro" id="IPR012910">
    <property type="entry name" value="Plug_dom"/>
</dbReference>
<feature type="domain" description="TonB-dependent receptor-like beta-barrel" evidence="17">
    <location>
        <begin position="251"/>
        <end position="683"/>
    </location>
</feature>
<dbReference type="SUPFAM" id="SSF56935">
    <property type="entry name" value="Porins"/>
    <property type="match status" value="1"/>
</dbReference>
<name>A0AA41BYJ3_9GAMM</name>
<evidence type="ECO:0000256" key="15">
    <source>
        <dbReference type="RuleBase" id="RU003357"/>
    </source>
</evidence>
<dbReference type="CDD" id="cd01347">
    <property type="entry name" value="ligand_gated_channel"/>
    <property type="match status" value="1"/>
</dbReference>
<reference evidence="20 21" key="2">
    <citation type="journal article" date="2017" name="Int. J. Syst. Evol. Microbiol.">
        <title>Rouxiella badensis sp. nov. and Rouxiella silvae sp. nov. isolated from peat bog soil in Germany and emendation of the genus description.</title>
        <authorList>
            <person name="Le Fleche-Mateos A."/>
            <person name="Kugler J.H."/>
            <person name="Hansen S.H."/>
            <person name="Syldatk C."/>
            <person name="Hausmann R."/>
            <person name="Lomprez F."/>
            <person name="Vandenbogaert M."/>
            <person name="Manuguerra J.C."/>
            <person name="Grimont P.A."/>
        </authorList>
    </citation>
    <scope>NUCLEOTIDE SEQUENCE [LARGE SCALE GENOMIC DNA]</scope>
    <source>
        <strain evidence="20 21">213</strain>
    </source>
</reference>
<evidence type="ECO:0000256" key="7">
    <source>
        <dbReference type="ARBA" id="ARBA00022729"/>
    </source>
</evidence>
<dbReference type="PANTHER" id="PTHR32552">
    <property type="entry name" value="FERRICHROME IRON RECEPTOR-RELATED"/>
    <property type="match status" value="1"/>
</dbReference>
<evidence type="ECO:0000313" key="19">
    <source>
        <dbReference type="EMBL" id="MBF6639210.1"/>
    </source>
</evidence>
<dbReference type="GO" id="GO:0015344">
    <property type="term" value="F:siderophore uptake transmembrane transporter activity"/>
    <property type="evidence" value="ECO:0007669"/>
    <property type="project" value="TreeGrafter"/>
</dbReference>
<evidence type="ECO:0000256" key="8">
    <source>
        <dbReference type="ARBA" id="ARBA00023004"/>
    </source>
</evidence>
<evidence type="ECO:0000256" key="12">
    <source>
        <dbReference type="ARBA" id="ARBA00023170"/>
    </source>
</evidence>
<keyword evidence="5" id="KW-0410">Iron transport</keyword>
<keyword evidence="13 14" id="KW-0998">Cell outer membrane</keyword>
<dbReference type="GO" id="GO:0009279">
    <property type="term" value="C:cell outer membrane"/>
    <property type="evidence" value="ECO:0007669"/>
    <property type="project" value="UniProtKB-SubCell"/>
</dbReference>
<proteinExistence type="inferred from homology"/>
<dbReference type="PROSITE" id="PS52016">
    <property type="entry name" value="TONB_DEPENDENT_REC_3"/>
    <property type="match status" value="1"/>
</dbReference>
<evidence type="ECO:0000256" key="11">
    <source>
        <dbReference type="ARBA" id="ARBA00023136"/>
    </source>
</evidence>
<comment type="subcellular location">
    <subcellularLocation>
        <location evidence="1 14">Cell outer membrane</location>
        <topology evidence="1 14">Multi-pass membrane protein</topology>
    </subcellularLocation>
</comment>
<reference evidence="20" key="1">
    <citation type="submission" date="2016-12" db="EMBL/GenBank/DDBJ databases">
        <authorList>
            <person name="Le Fleche-Mateos A."/>
        </authorList>
    </citation>
    <scope>NUCLEOTIDE SEQUENCE</scope>
    <source>
        <strain evidence="20">213</strain>
    </source>
</reference>
<dbReference type="Gene3D" id="2.170.130.10">
    <property type="entry name" value="TonB-dependent receptor, plug domain"/>
    <property type="match status" value="1"/>
</dbReference>
<comment type="similarity">
    <text evidence="2 14 15">Belongs to the TonB-dependent receptor family.</text>
</comment>
<keyword evidence="11 14" id="KW-0472">Membrane</keyword>
<dbReference type="NCBIfam" id="TIGR01783">
    <property type="entry name" value="TonB-siderophor"/>
    <property type="match status" value="1"/>
</dbReference>
<dbReference type="InterPro" id="IPR000531">
    <property type="entry name" value="Beta-barrel_TonB"/>
</dbReference>
<dbReference type="InterPro" id="IPR037066">
    <property type="entry name" value="Plug_dom_sf"/>
</dbReference>
<dbReference type="Proteomes" id="UP000192722">
    <property type="component" value="Unassembled WGS sequence"/>
</dbReference>
<dbReference type="Proteomes" id="UP000705283">
    <property type="component" value="Unassembled WGS sequence"/>
</dbReference>
<reference evidence="19" key="4">
    <citation type="submission" date="2022-09" db="EMBL/GenBank/DDBJ databases">
        <title>Rouxiella aceris sp. nov., isolated from tree sap and emended description of the genus Rhouxiella.</title>
        <authorList>
            <person name="Kim I.S."/>
        </authorList>
    </citation>
    <scope>NUCLEOTIDE SEQUENCE</scope>
    <source>
        <strain evidence="19">SAP-2</strain>
    </source>
</reference>
<keyword evidence="8" id="KW-0408">Iron</keyword>
<dbReference type="GO" id="GO:0015891">
    <property type="term" value="P:siderophore transport"/>
    <property type="evidence" value="ECO:0007669"/>
    <property type="project" value="InterPro"/>
</dbReference>
<sequence length="713" mass="78995">MQGHRGFRLKPLNAMLSLLFISSNFAAPSAHAVAQNASGDTIQINATNNVAPDDQTSDLYNYVAKDATAATKLAIPLMQTTQSVSVITQAQINAQGAKNVSQALRYNAGVLSEVGGADYRFDTVYIRGFQADEYLDGLRLPTVTYWARPNFDAYMLDRIEVLKGPSSVLYGQSNPGGVVNLVSKRPTADPIHEVYVTLGNHNDREAGIDLSGALDNDEHWLGRLTASGSKSDTQVDYTQYEHYDIAPSLTWKPNDNTSLTFLSQFRRDPDAGFFNQLPVVGTLVSSPNGKIPTGFYGGQPGLDSYTRKQASIGYQFEHHFDDVWTVRQNLRYLASSSDYTMTYPFGNVANSSYVDRYTFLDQESLKAFDVDTQAQAKFDTGPVNHTLLFGVDYVHDDLRENSGSGVASPIDYLNPDYSAPVARPDYTAHQRLFMTQTGFYAQDQMKWQKWIFNVAGRYDQAQTRTTTYETGSRRELNNYATTGRTGLMYQFDSGFAPYVSYATSFEPLVGTTFAGNAFKPTKGKQSEIGLKYQPKSIDALFTASLFNLTQTNVATADPDHVNYTLQTGEVRSKGLELDGKVNITPDWLVSANYAYTSPVVTSSNDGNEGKVAVSIPRHTGTLWTQYSLHGLLEGLTVGGGARYVGTAYANSENTLKVPAATVYDAMARYRWKAWQIAFNVQNLTDKVYVNTCQDNGCHYGLRRQYLTTLSYQW</sequence>
<protein>
    <submittedName>
        <fullName evidence="20">TonB-dependent receptor</fullName>
    </submittedName>
    <submittedName>
        <fullName evidence="19">TonB-dependent siderophore receptor</fullName>
    </submittedName>
</protein>
<feature type="chain" id="PRO_5041433375" evidence="16">
    <location>
        <begin position="27"/>
        <end position="713"/>
    </location>
</feature>
<evidence type="ECO:0000256" key="3">
    <source>
        <dbReference type="ARBA" id="ARBA00022448"/>
    </source>
</evidence>
<keyword evidence="6 14" id="KW-0812">Transmembrane</keyword>
<keyword evidence="9" id="KW-0406">Ion transport</keyword>
<evidence type="ECO:0000256" key="13">
    <source>
        <dbReference type="ARBA" id="ARBA00023237"/>
    </source>
</evidence>
<dbReference type="InterPro" id="IPR010105">
    <property type="entry name" value="TonB_sidphr_rcpt"/>
</dbReference>